<evidence type="ECO:0000256" key="1">
    <source>
        <dbReference type="ARBA" id="ARBA00004141"/>
    </source>
</evidence>
<dbReference type="Proteomes" id="UP000318937">
    <property type="component" value="Unassembled WGS sequence"/>
</dbReference>
<evidence type="ECO:0000256" key="5">
    <source>
        <dbReference type="ARBA" id="ARBA00023136"/>
    </source>
</evidence>
<keyword evidence="4 6" id="KW-1133">Transmembrane helix</keyword>
<dbReference type="GO" id="GO:0055085">
    <property type="term" value="P:transmembrane transport"/>
    <property type="evidence" value="ECO:0007669"/>
    <property type="project" value="TreeGrafter"/>
</dbReference>
<dbReference type="Pfam" id="PF01594">
    <property type="entry name" value="AI-2E_transport"/>
    <property type="match status" value="1"/>
</dbReference>
<feature type="transmembrane region" description="Helical" evidence="6">
    <location>
        <begin position="218"/>
        <end position="245"/>
    </location>
</feature>
<proteinExistence type="inferred from homology"/>
<organism evidence="7 8">
    <name type="scientific">Psychrobacillus soli</name>
    <dbReference type="NCBI Taxonomy" id="1543965"/>
    <lineage>
        <taxon>Bacteria</taxon>
        <taxon>Bacillati</taxon>
        <taxon>Bacillota</taxon>
        <taxon>Bacilli</taxon>
        <taxon>Bacillales</taxon>
        <taxon>Bacillaceae</taxon>
        <taxon>Psychrobacillus</taxon>
    </lineage>
</organism>
<dbReference type="PANTHER" id="PTHR21716">
    <property type="entry name" value="TRANSMEMBRANE PROTEIN"/>
    <property type="match status" value="1"/>
</dbReference>
<evidence type="ECO:0000256" key="2">
    <source>
        <dbReference type="ARBA" id="ARBA00009773"/>
    </source>
</evidence>
<keyword evidence="3 6" id="KW-0812">Transmembrane</keyword>
<comment type="caution">
    <text evidence="7">The sequence shown here is derived from an EMBL/GenBank/DDBJ whole genome shotgun (WGS) entry which is preliminary data.</text>
</comment>
<dbReference type="PANTHER" id="PTHR21716:SF68">
    <property type="entry name" value="TRANSPORT PROTEIN YTVI-RELATED"/>
    <property type="match status" value="1"/>
</dbReference>
<gene>
    <name evidence="7" type="ORF">FG383_16745</name>
</gene>
<evidence type="ECO:0000313" key="8">
    <source>
        <dbReference type="Proteomes" id="UP000318937"/>
    </source>
</evidence>
<sequence length="324" mass="37382">MKMITLQINKKEIMSLWIPFGIIILISLVAYPLSSAIICGYFLYPITNFFYKNVKLPVALSVLLTEALILSSFILFLYIIVQALLDLLPLIHEHILLLPFVELKQHPIFLFFEGKFQNLLNKILNDLLLNLTNLPSYFFEVFLFSIGLFFSLYESMKDRHWFLVYFPKKARSFSQRALKKSSGVMNKFISVELKLFFLTFVLLSIGFQLLGLHNPVKYAFLVSLVDSIPFLGTGIILIPLSVYFFLMDQRMAGIIVLLLYIFVQLTRHIVENVLWSSSMQIKAVHVFFLSAAAILIFGFIGILFSPFIYLIANKWENLTKTSSR</sequence>
<keyword evidence="8" id="KW-1185">Reference proteome</keyword>
<feature type="transmembrane region" description="Helical" evidence="6">
    <location>
        <begin position="134"/>
        <end position="153"/>
    </location>
</feature>
<comment type="subcellular location">
    <subcellularLocation>
        <location evidence="1">Membrane</location>
        <topology evidence="1">Multi-pass membrane protein</topology>
    </subcellularLocation>
</comment>
<dbReference type="EMBL" id="VDGG01000045">
    <property type="protein sequence ID" value="TQR08430.1"/>
    <property type="molecule type" value="Genomic_DNA"/>
</dbReference>
<feature type="transmembrane region" description="Helical" evidence="6">
    <location>
        <begin position="56"/>
        <end position="81"/>
    </location>
</feature>
<dbReference type="OrthoDB" id="9774361at2"/>
<reference evidence="7 8" key="1">
    <citation type="submission" date="2019-05" db="EMBL/GenBank/DDBJ databases">
        <title>Psychrobacillus vulpis sp. nov., a new species isolated from feces of a red fox that inhabits in The Tablas de Daimiel Natural Park, Albacete, Spain.</title>
        <authorList>
            <person name="Rodriguez M."/>
            <person name="Reina J.C."/>
            <person name="Bejar V."/>
            <person name="Llamas I."/>
        </authorList>
    </citation>
    <scope>NUCLEOTIDE SEQUENCE [LARGE SCALE GENOMIC DNA]</scope>
    <source>
        <strain evidence="7 8">NHI-2</strain>
    </source>
</reference>
<evidence type="ECO:0000256" key="4">
    <source>
        <dbReference type="ARBA" id="ARBA00022989"/>
    </source>
</evidence>
<accession>A0A544ST72</accession>
<feature type="transmembrane region" description="Helical" evidence="6">
    <location>
        <begin position="195"/>
        <end position="212"/>
    </location>
</feature>
<comment type="similarity">
    <text evidence="2">Belongs to the autoinducer-2 exporter (AI-2E) (TC 2.A.86) family.</text>
</comment>
<dbReference type="GO" id="GO:0016020">
    <property type="term" value="C:membrane"/>
    <property type="evidence" value="ECO:0007669"/>
    <property type="project" value="UniProtKB-SubCell"/>
</dbReference>
<dbReference type="InterPro" id="IPR002549">
    <property type="entry name" value="AI-2E-like"/>
</dbReference>
<protein>
    <submittedName>
        <fullName evidence="7">AI-2E family transporter</fullName>
    </submittedName>
</protein>
<keyword evidence="5 6" id="KW-0472">Membrane</keyword>
<evidence type="ECO:0000256" key="3">
    <source>
        <dbReference type="ARBA" id="ARBA00022692"/>
    </source>
</evidence>
<evidence type="ECO:0000313" key="7">
    <source>
        <dbReference type="EMBL" id="TQR08430.1"/>
    </source>
</evidence>
<evidence type="ECO:0000256" key="6">
    <source>
        <dbReference type="SAM" id="Phobius"/>
    </source>
</evidence>
<feature type="transmembrane region" description="Helical" evidence="6">
    <location>
        <begin position="252"/>
        <end position="270"/>
    </location>
</feature>
<name>A0A544ST72_9BACI</name>
<dbReference type="AlphaFoldDB" id="A0A544ST72"/>
<feature type="transmembrane region" description="Helical" evidence="6">
    <location>
        <begin position="286"/>
        <end position="312"/>
    </location>
</feature>